<dbReference type="PROSITE" id="PS51778">
    <property type="entry name" value="VAST"/>
    <property type="match status" value="1"/>
</dbReference>
<accession>A0A1Y1V2J3</accession>
<dbReference type="PANTHER" id="PTHR23319:SF4">
    <property type="entry name" value="GRAM DOMAIN CONTAINING 1B, ISOFORM E"/>
    <property type="match status" value="1"/>
</dbReference>
<proteinExistence type="predicted"/>
<dbReference type="EMBL" id="MCFH01000041">
    <property type="protein sequence ID" value="ORX45176.1"/>
    <property type="molecule type" value="Genomic_DNA"/>
</dbReference>
<comment type="caution">
    <text evidence="5">The sequence shown here is derived from an EMBL/GenBank/DDBJ whole genome shotgun (WGS) entry which is preliminary data.</text>
</comment>
<evidence type="ECO:0000256" key="1">
    <source>
        <dbReference type="ARBA" id="ARBA00004370"/>
    </source>
</evidence>
<keyword evidence="3" id="KW-0812">Transmembrane</keyword>
<feature type="domain" description="VASt" evidence="4">
    <location>
        <begin position="18"/>
        <end position="206"/>
    </location>
</feature>
<comment type="subcellular location">
    <subcellularLocation>
        <location evidence="1">Membrane</location>
    </subcellularLocation>
</comment>
<dbReference type="GO" id="GO:0032366">
    <property type="term" value="P:intracellular sterol transport"/>
    <property type="evidence" value="ECO:0007669"/>
    <property type="project" value="TreeGrafter"/>
</dbReference>
<evidence type="ECO:0000256" key="3">
    <source>
        <dbReference type="SAM" id="Phobius"/>
    </source>
</evidence>
<feature type="transmembrane region" description="Helical" evidence="3">
    <location>
        <begin position="337"/>
        <end position="356"/>
    </location>
</feature>
<reference evidence="5 6" key="1">
    <citation type="submission" date="2016-08" db="EMBL/GenBank/DDBJ databases">
        <title>Genomes of anaerobic fungi encode conserved fungal cellulosomes for biomass hydrolysis.</title>
        <authorList>
            <consortium name="DOE Joint Genome Institute"/>
            <person name="Haitjema C.H."/>
            <person name="Gilmore S.P."/>
            <person name="Henske J.K."/>
            <person name="Solomon K.V."/>
            <person name="De Groot R."/>
            <person name="Kuo A."/>
            <person name="Mondo S.J."/>
            <person name="Salamov A.A."/>
            <person name="Labutti K."/>
            <person name="Zhao Z."/>
            <person name="Chiniquy J."/>
            <person name="Barry K."/>
            <person name="Brewer H.M."/>
            <person name="Purvine S.O."/>
            <person name="Wright A.T."/>
            <person name="Boxma B."/>
            <person name="Van Alen T."/>
            <person name="Hackstein J.H."/>
            <person name="Baker S.E."/>
            <person name="Grigoriev I.V."/>
            <person name="O'Malley M.A."/>
        </authorList>
    </citation>
    <scope>NUCLEOTIDE SEQUENCE [LARGE SCALE GENOMIC DNA]</scope>
    <source>
        <strain evidence="6">finn</strain>
    </source>
</reference>
<gene>
    <name evidence="5" type="ORF">BCR36DRAFT_358606</name>
</gene>
<evidence type="ECO:0000259" key="4">
    <source>
        <dbReference type="PROSITE" id="PS51778"/>
    </source>
</evidence>
<dbReference type="Proteomes" id="UP000193719">
    <property type="component" value="Unassembled WGS sequence"/>
</dbReference>
<dbReference type="InterPro" id="IPR031968">
    <property type="entry name" value="VASt"/>
</dbReference>
<dbReference type="GO" id="GO:0005789">
    <property type="term" value="C:endoplasmic reticulum membrane"/>
    <property type="evidence" value="ECO:0007669"/>
    <property type="project" value="TreeGrafter"/>
</dbReference>
<dbReference type="PANTHER" id="PTHR23319">
    <property type="entry name" value="GRAM DOMAIN CONTAINING 1B, ISOFORM E"/>
    <property type="match status" value="1"/>
</dbReference>
<evidence type="ECO:0000256" key="2">
    <source>
        <dbReference type="ARBA" id="ARBA00023136"/>
    </source>
</evidence>
<dbReference type="GO" id="GO:0032934">
    <property type="term" value="F:sterol binding"/>
    <property type="evidence" value="ECO:0007669"/>
    <property type="project" value="TreeGrafter"/>
</dbReference>
<sequence>MKGKDNDNNKDKYVPPKEFRTIYKGTYSQPLQRMWRIIYDDGRLPIEERETFLEEYTLKGKTDFNCTDWYSPDNTEHTDCYHPDCIKPGWKRNISYIMDINSPIGPKHTRTSAEEEIQVFEPKKIIFQSTSSTPDVPYGSSFNTIIIQCLYEDEETHETSFEVYGYIHWTGSCVIKKSVEKFAFSGMTDHQKEMDEALKNYIKENPNPKYSENTTKHITSPILSNSQPLECLENDQTFLNFSVLVDINDDSQNTLLHDLSNNEDMTTLNNNLVYDNILEKKEKELEKKGYLNKDIYCSSLANTFNTSFLNISEFSVFKEKTTKLKHKSDKFSESIKWIFSIVMLIIFFILTFKVKIYEY</sequence>
<dbReference type="InterPro" id="IPR051482">
    <property type="entry name" value="Cholesterol_transport"/>
</dbReference>
<keyword evidence="6" id="KW-1185">Reference proteome</keyword>
<dbReference type="GO" id="GO:0120015">
    <property type="term" value="F:sterol transfer activity"/>
    <property type="evidence" value="ECO:0007669"/>
    <property type="project" value="TreeGrafter"/>
</dbReference>
<name>A0A1Y1V2J3_9FUNG</name>
<keyword evidence="2 3" id="KW-0472">Membrane</keyword>
<dbReference type="Pfam" id="PF16016">
    <property type="entry name" value="VASt"/>
    <property type="match status" value="1"/>
</dbReference>
<dbReference type="OrthoDB" id="2140803at2759"/>
<protein>
    <recommendedName>
        <fullName evidence="4">VASt domain-containing protein</fullName>
    </recommendedName>
</protein>
<dbReference type="GO" id="GO:0005886">
    <property type="term" value="C:plasma membrane"/>
    <property type="evidence" value="ECO:0007669"/>
    <property type="project" value="TreeGrafter"/>
</dbReference>
<keyword evidence="3" id="KW-1133">Transmembrane helix</keyword>
<evidence type="ECO:0000313" key="5">
    <source>
        <dbReference type="EMBL" id="ORX45176.1"/>
    </source>
</evidence>
<reference evidence="5 6" key="2">
    <citation type="submission" date="2016-08" db="EMBL/GenBank/DDBJ databases">
        <title>Pervasive Adenine N6-methylation of Active Genes in Fungi.</title>
        <authorList>
            <consortium name="DOE Joint Genome Institute"/>
            <person name="Mondo S.J."/>
            <person name="Dannebaum R.O."/>
            <person name="Kuo R.C."/>
            <person name="Labutti K."/>
            <person name="Haridas S."/>
            <person name="Kuo A."/>
            <person name="Salamov A."/>
            <person name="Ahrendt S.R."/>
            <person name="Lipzen A."/>
            <person name="Sullivan W."/>
            <person name="Andreopoulos W.B."/>
            <person name="Clum A."/>
            <person name="Lindquist E."/>
            <person name="Daum C."/>
            <person name="Ramamoorthy G.K."/>
            <person name="Gryganskyi A."/>
            <person name="Culley D."/>
            <person name="Magnuson J.K."/>
            <person name="James T.Y."/>
            <person name="O'Malley M.A."/>
            <person name="Stajich J.E."/>
            <person name="Spatafora J.W."/>
            <person name="Visel A."/>
            <person name="Grigoriev I.V."/>
        </authorList>
    </citation>
    <scope>NUCLEOTIDE SEQUENCE [LARGE SCALE GENOMIC DNA]</scope>
    <source>
        <strain evidence="6">finn</strain>
    </source>
</reference>
<dbReference type="GO" id="GO:0140268">
    <property type="term" value="C:endoplasmic reticulum-plasma membrane contact site"/>
    <property type="evidence" value="ECO:0007669"/>
    <property type="project" value="TreeGrafter"/>
</dbReference>
<evidence type="ECO:0000313" key="6">
    <source>
        <dbReference type="Proteomes" id="UP000193719"/>
    </source>
</evidence>
<dbReference type="AlphaFoldDB" id="A0A1Y1V2J3"/>
<organism evidence="5 6">
    <name type="scientific">Piromyces finnis</name>
    <dbReference type="NCBI Taxonomy" id="1754191"/>
    <lineage>
        <taxon>Eukaryota</taxon>
        <taxon>Fungi</taxon>
        <taxon>Fungi incertae sedis</taxon>
        <taxon>Chytridiomycota</taxon>
        <taxon>Chytridiomycota incertae sedis</taxon>
        <taxon>Neocallimastigomycetes</taxon>
        <taxon>Neocallimastigales</taxon>
        <taxon>Neocallimastigaceae</taxon>
        <taxon>Piromyces</taxon>
    </lineage>
</organism>